<accession>A0A921E0C1</accession>
<evidence type="ECO:0000313" key="2">
    <source>
        <dbReference type="Proteomes" id="UP000742631"/>
    </source>
</evidence>
<dbReference type="AlphaFoldDB" id="A0A921E0C1"/>
<sequence length="128" mass="14086">MPRMQADEILRRQLSVFVEQHGGAAQAADALQLSRIFVWRFLKTGKAIPRNVTKLKHALEGVAGSQTAGSTVETAGKREKKQVDQFRFSRSDVAKMRLMLHYLIAALDAYEAGDTDVAGRPGRAGSPY</sequence>
<organism evidence="1 2">
    <name type="scientific">Methylorubrum populi</name>
    <dbReference type="NCBI Taxonomy" id="223967"/>
    <lineage>
        <taxon>Bacteria</taxon>
        <taxon>Pseudomonadati</taxon>
        <taxon>Pseudomonadota</taxon>
        <taxon>Alphaproteobacteria</taxon>
        <taxon>Hyphomicrobiales</taxon>
        <taxon>Methylobacteriaceae</taxon>
        <taxon>Methylorubrum</taxon>
    </lineage>
</organism>
<protein>
    <submittedName>
        <fullName evidence="1">Uncharacterized protein</fullName>
    </submittedName>
</protein>
<comment type="caution">
    <text evidence="1">The sequence shown here is derived from an EMBL/GenBank/DDBJ whole genome shotgun (WGS) entry which is preliminary data.</text>
</comment>
<reference evidence="1" key="2">
    <citation type="submission" date="2021-09" db="EMBL/GenBank/DDBJ databases">
        <authorList>
            <person name="Gilroy R."/>
        </authorList>
    </citation>
    <scope>NUCLEOTIDE SEQUENCE</scope>
    <source>
        <strain evidence="1">316</strain>
    </source>
</reference>
<name>A0A921E0C1_9HYPH</name>
<dbReference type="Proteomes" id="UP000742631">
    <property type="component" value="Unassembled WGS sequence"/>
</dbReference>
<evidence type="ECO:0000313" key="1">
    <source>
        <dbReference type="EMBL" id="HJE22894.1"/>
    </source>
</evidence>
<reference evidence="1" key="1">
    <citation type="journal article" date="2021" name="PeerJ">
        <title>Extensive microbial diversity within the chicken gut microbiome revealed by metagenomics and culture.</title>
        <authorList>
            <person name="Gilroy R."/>
            <person name="Ravi A."/>
            <person name="Getino M."/>
            <person name="Pursley I."/>
            <person name="Horton D.L."/>
            <person name="Alikhan N.F."/>
            <person name="Baker D."/>
            <person name="Gharbi K."/>
            <person name="Hall N."/>
            <person name="Watson M."/>
            <person name="Adriaenssens E.M."/>
            <person name="Foster-Nyarko E."/>
            <person name="Jarju S."/>
            <person name="Secka A."/>
            <person name="Antonio M."/>
            <person name="Oren A."/>
            <person name="Chaudhuri R.R."/>
            <person name="La Ragione R."/>
            <person name="Hildebrand F."/>
            <person name="Pallen M.J."/>
        </authorList>
    </citation>
    <scope>NUCLEOTIDE SEQUENCE</scope>
    <source>
        <strain evidence="1">316</strain>
    </source>
</reference>
<proteinExistence type="predicted"/>
<dbReference type="EMBL" id="DYYG01000013">
    <property type="protein sequence ID" value="HJE22894.1"/>
    <property type="molecule type" value="Genomic_DNA"/>
</dbReference>
<gene>
    <name evidence="1" type="ORF">K8W01_04480</name>
</gene>